<dbReference type="InterPro" id="IPR014060">
    <property type="entry name" value="PglZ"/>
</dbReference>
<accession>A0A367FTZ9</accession>
<evidence type="ECO:0000313" key="1">
    <source>
        <dbReference type="EMBL" id="RCH41930.1"/>
    </source>
</evidence>
<dbReference type="Pfam" id="PF08665">
    <property type="entry name" value="PglZ"/>
    <property type="match status" value="1"/>
</dbReference>
<dbReference type="NCBIfam" id="TIGR02687">
    <property type="entry name" value="BREX-1 system phosphatase PglZ type A"/>
    <property type="match status" value="1"/>
</dbReference>
<dbReference type="AlphaFoldDB" id="A0A367FTZ9"/>
<dbReference type="Proteomes" id="UP000253208">
    <property type="component" value="Unassembled WGS sequence"/>
</dbReference>
<reference evidence="1 2" key="1">
    <citation type="submission" date="2018-02" db="EMBL/GenBank/DDBJ databases">
        <title>Complete genome sequencing of Faecalibacterium prausnitzii strains isolated from the human gut.</title>
        <authorList>
            <person name="Fitzgerald B.C."/>
            <person name="Shkoporov A.N."/>
            <person name="Ross P.R."/>
            <person name="Hill C."/>
        </authorList>
    </citation>
    <scope>NUCLEOTIDE SEQUENCE [LARGE SCALE GENOMIC DNA]</scope>
    <source>
        <strain evidence="1 2">APC942/31-1</strain>
    </source>
</reference>
<gene>
    <name evidence="1" type="primary">pglZ</name>
    <name evidence="1" type="ORF">C4886_16000</name>
</gene>
<evidence type="ECO:0000313" key="2">
    <source>
        <dbReference type="Proteomes" id="UP000253208"/>
    </source>
</evidence>
<protein>
    <submittedName>
        <fullName evidence="1">BREX-1 system phosphatase PglZ type A</fullName>
    </submittedName>
</protein>
<organism evidence="1 2">
    <name type="scientific">Blautia obeum</name>
    <dbReference type="NCBI Taxonomy" id="40520"/>
    <lineage>
        <taxon>Bacteria</taxon>
        <taxon>Bacillati</taxon>
        <taxon>Bacillota</taxon>
        <taxon>Clostridia</taxon>
        <taxon>Lachnospirales</taxon>
        <taxon>Lachnospiraceae</taxon>
        <taxon>Blautia</taxon>
    </lineage>
</organism>
<comment type="caution">
    <text evidence="1">The sequence shown here is derived from an EMBL/GenBank/DDBJ whole genome shotgun (WGS) entry which is preliminary data.</text>
</comment>
<name>A0A367FTZ9_9FIRM</name>
<dbReference type="EMBL" id="PSQG01000030">
    <property type="protein sequence ID" value="RCH41930.1"/>
    <property type="molecule type" value="Genomic_DNA"/>
</dbReference>
<sequence length="861" mass="100384">MQRFGTNKLEGEKMDLQNIQEQLNTEFSKEDIRIIFWFDDKGEYEDEVSELQLDNAKLHILDGANWFYSKWLLNESDTESKYLVYAPFPKPSDAENPLADMCFYSALYYTDRISQMSQEMGIDNRFKEYLAQYSNFWKDRIRIEKFKELSIDHFNVETIDIGLIAVLTNVETPNFEEIIRQLLLNNSEAYMKALEDNGLLEKFWELCERYFGYQSESPNMDDLAACMLLTYASVALKDTLPAVLKSYVLKKKNDVVVFVRNLMDNVLYQEVYDALSEKVDKTLRVVSRIRDELKKDIDKSKDHSAQLLDIVNCDAFLGVDDILIDWALEQLNNEILDAQIDDMNIAQIADQRTAKTCHFGNVYKNEYQAIKYAYQMMKAVSVLEVPSDIKGMVEAYQTQTYLIDSYYRWFYSAYDCIGDVERFSQVRERIENMYSFTYLQKITPKWNQELTDNLMTDTGLKQQEDFYRNYMNAYEGKKRVIVIISDAFRYECAKELMERLEMDEKCTPKLECMVSGLPSVTSVGMASFLPHNELQVDENLNVTVDGQNCGDLAARDKILKARNENNVAVAFDDLINASQERLRELLQGKNIVYIYHNQIDARGDKPASENEVFKACEEAIKEIHRLVHRLTMYLSAPKFFITADHGFLYKRDKLQEYNKVSYDREICTYTNKRFLITKQRLKDTGMRSRAMSYLKNFYVTTPIGTDIFKVAGGGQNYVHGGSSLQEMLIPVIEVTTNAKFVAYNYVDVVLTSTNRKVTNLITYFDFIQTEKVTDTMKARSLVAYFRTEDGEKISFDVPIMANSREDAPEKRTFHEKFTLKSREYKYGDKYYLVLADANDEKNILQQYEFMIDIAFVDDFGF</sequence>
<proteinExistence type="predicted"/>